<protein>
    <submittedName>
        <fullName evidence="1">Uncharacterized protein</fullName>
    </submittedName>
</protein>
<dbReference type="EMBL" id="BK015649">
    <property type="protein sequence ID" value="DAE18001.1"/>
    <property type="molecule type" value="Genomic_DNA"/>
</dbReference>
<reference evidence="1" key="1">
    <citation type="journal article" date="2021" name="Proc. Natl. Acad. Sci. U.S.A.">
        <title>A Catalog of Tens of Thousands of Viruses from Human Metagenomes Reveals Hidden Associations with Chronic Diseases.</title>
        <authorList>
            <person name="Tisza M.J."/>
            <person name="Buck C.B."/>
        </authorList>
    </citation>
    <scope>NUCLEOTIDE SEQUENCE</scope>
    <source>
        <strain evidence="1">Ctr8v12</strain>
    </source>
</reference>
<evidence type="ECO:0000313" key="1">
    <source>
        <dbReference type="EMBL" id="DAE18001.1"/>
    </source>
</evidence>
<organism evidence="1">
    <name type="scientific">Siphoviridae sp. ctr8v12</name>
    <dbReference type="NCBI Taxonomy" id="2825685"/>
    <lineage>
        <taxon>Viruses</taxon>
        <taxon>Duplodnaviria</taxon>
        <taxon>Heunggongvirae</taxon>
        <taxon>Uroviricota</taxon>
        <taxon>Caudoviricetes</taxon>
    </lineage>
</organism>
<sequence length="39" mass="4436">MPDLVTFNLKDTLWRELMFLTAMVPAEAAKWTSLHCSPA</sequence>
<name>A0A8S5QGU4_9CAUD</name>
<proteinExistence type="predicted"/>
<accession>A0A8S5QGU4</accession>